<dbReference type="Gene3D" id="3.30.830.10">
    <property type="entry name" value="Metalloenzyme, LuxS/M16 peptidase-like"/>
    <property type="match status" value="2"/>
</dbReference>
<evidence type="ECO:0000256" key="1">
    <source>
        <dbReference type="SAM" id="Coils"/>
    </source>
</evidence>
<dbReference type="RefSeq" id="WP_086042404.1">
    <property type="nucleotide sequence ID" value="NZ_CBCRZA010000005.1"/>
</dbReference>
<protein>
    <submittedName>
        <fullName evidence="4">Zinc protease AlbF</fullName>
        <ecNumber evidence="4">3.4.24.-</ecNumber>
    </submittedName>
</protein>
<dbReference type="EC" id="3.4.24.-" evidence="4"/>
<dbReference type="GeneID" id="35295239"/>
<dbReference type="EMBL" id="CP021059">
    <property type="protein sequence ID" value="ARQ06754.1"/>
    <property type="molecule type" value="Genomic_DNA"/>
</dbReference>
<sequence length="422" mass="49372">MKKTYYRSIDESLYEYQLDNGLNLFIIPKKGFQKSYVTLTAKYGSIHNDFYLDGQLIHMPKGIAHFLEHKMFEKEDGDMFNEFSRNGSSANAFTSYDRTSYLFTTVESLKENIKLLMDMLDTPYFTPESVRKEVGIIAEEIKMYQDQPNYKLYYQTLNAMYHQHPVKYDIAGTIESISEITDTTLYQCYETFYHPENMVMFIVGDVEPEEMYQYINQLAAKKEQYIPAELMKIDEPTEVYAPMIQSNESVQKDKFMLGIKTNVHHRQESHMKIEMEMLFALDLLFGEQTDFYQALLDEHLIDDTFGYNFIIEPTFSHILIAGATDNIEELKRRILLQLNNFETLNDEASFKRLIKQTIGEYVSSMNSPEYIANQFTRYFFNGDILFDLLPILNQLQLEDCISMYKSAIESASITDSRMLPNG</sequence>
<dbReference type="GO" id="GO:0046872">
    <property type="term" value="F:metal ion binding"/>
    <property type="evidence" value="ECO:0007669"/>
    <property type="project" value="InterPro"/>
</dbReference>
<dbReference type="GO" id="GO:0008233">
    <property type="term" value="F:peptidase activity"/>
    <property type="evidence" value="ECO:0007669"/>
    <property type="project" value="UniProtKB-KW"/>
</dbReference>
<dbReference type="Pfam" id="PF05193">
    <property type="entry name" value="Peptidase_M16_C"/>
    <property type="match status" value="1"/>
</dbReference>
<gene>
    <name evidence="4" type="primary">albF</name>
    <name evidence="4" type="ORF">MCCS_11070</name>
</gene>
<feature type="domain" description="Peptidase M16 C-terminal" evidence="3">
    <location>
        <begin position="180"/>
        <end position="356"/>
    </location>
</feature>
<dbReference type="SUPFAM" id="SSF63411">
    <property type="entry name" value="LuxS/MPP-like metallohydrolase"/>
    <property type="match status" value="2"/>
</dbReference>
<dbReference type="NCBIfam" id="NF047421">
    <property type="entry name" value="YfmH_fam"/>
    <property type="match status" value="1"/>
</dbReference>
<proteinExistence type="predicted"/>
<feature type="domain" description="Peptidase M16 N-terminal" evidence="2">
    <location>
        <begin position="34"/>
        <end position="173"/>
    </location>
</feature>
<keyword evidence="1" id="KW-0175">Coiled coil</keyword>
<dbReference type="GO" id="GO:0006508">
    <property type="term" value="P:proteolysis"/>
    <property type="evidence" value="ECO:0007669"/>
    <property type="project" value="UniProtKB-KW"/>
</dbReference>
<evidence type="ECO:0000259" key="3">
    <source>
        <dbReference type="Pfam" id="PF05193"/>
    </source>
</evidence>
<dbReference type="STRING" id="1855823.MCCS_11070"/>
<dbReference type="PANTHER" id="PTHR11851:SF134">
    <property type="entry name" value="ZINC-DEPENDENT PROTEASE"/>
    <property type="match status" value="1"/>
</dbReference>
<name>A0A1W7AB31_9STAP</name>
<keyword evidence="4" id="KW-0378">Hydrolase</keyword>
<dbReference type="InterPro" id="IPR050361">
    <property type="entry name" value="MPP/UQCRC_Complex"/>
</dbReference>
<keyword evidence="4" id="KW-0645">Protease</keyword>
<dbReference type="InterPro" id="IPR007863">
    <property type="entry name" value="Peptidase_M16_C"/>
</dbReference>
<evidence type="ECO:0000313" key="5">
    <source>
        <dbReference type="Proteomes" id="UP000194154"/>
    </source>
</evidence>
<organism evidence="4 5">
    <name type="scientific">Macrococcoides canis</name>
    <dbReference type="NCBI Taxonomy" id="1855823"/>
    <lineage>
        <taxon>Bacteria</taxon>
        <taxon>Bacillati</taxon>
        <taxon>Bacillota</taxon>
        <taxon>Bacilli</taxon>
        <taxon>Bacillales</taxon>
        <taxon>Staphylococcaceae</taxon>
        <taxon>Macrococcoides</taxon>
    </lineage>
</organism>
<keyword evidence="5" id="KW-1185">Reference proteome</keyword>
<dbReference type="Pfam" id="PF00675">
    <property type="entry name" value="Peptidase_M16"/>
    <property type="match status" value="1"/>
</dbReference>
<evidence type="ECO:0000259" key="2">
    <source>
        <dbReference type="Pfam" id="PF00675"/>
    </source>
</evidence>
<accession>A0A1W7AB31</accession>
<dbReference type="Proteomes" id="UP000194154">
    <property type="component" value="Chromosome"/>
</dbReference>
<dbReference type="AlphaFoldDB" id="A0A1W7AB31"/>
<dbReference type="KEGG" id="mcak:MCCS_11070"/>
<feature type="coiled-coil region" evidence="1">
    <location>
        <begin position="320"/>
        <end position="347"/>
    </location>
</feature>
<dbReference type="OrthoDB" id="9811314at2"/>
<dbReference type="InterPro" id="IPR011249">
    <property type="entry name" value="Metalloenz_LuxS/M16"/>
</dbReference>
<evidence type="ECO:0000313" key="4">
    <source>
        <dbReference type="EMBL" id="ARQ06754.1"/>
    </source>
</evidence>
<dbReference type="PANTHER" id="PTHR11851">
    <property type="entry name" value="METALLOPROTEASE"/>
    <property type="match status" value="1"/>
</dbReference>
<reference evidence="4 5" key="1">
    <citation type="journal article" date="2017" name="Int. J. Syst. Evol. Microbiol.">
        <title>Macrococcus canis sp. nov., a skin bacterium associated with infections in dogs.</title>
        <authorList>
            <person name="Gobeli Brawand S."/>
            <person name="Cotting K."/>
            <person name="Gomez-Sanz E."/>
            <person name="Collaud A."/>
            <person name="Thomann A."/>
            <person name="Brodard I."/>
            <person name="Rodriguez-Campos S."/>
            <person name="Strauss C."/>
            <person name="Perreten V."/>
        </authorList>
    </citation>
    <scope>NUCLEOTIDE SEQUENCE [LARGE SCALE GENOMIC DNA]</scope>
    <source>
        <strain evidence="4 5">KM45013</strain>
    </source>
</reference>
<dbReference type="InterPro" id="IPR011765">
    <property type="entry name" value="Pept_M16_N"/>
</dbReference>